<dbReference type="InterPro" id="IPR013325">
    <property type="entry name" value="RNA_pol_sigma_r2"/>
</dbReference>
<evidence type="ECO:0000256" key="2">
    <source>
        <dbReference type="ARBA" id="ARBA00023015"/>
    </source>
</evidence>
<feature type="region of interest" description="Disordered" evidence="6">
    <location>
        <begin position="100"/>
        <end position="121"/>
    </location>
</feature>
<evidence type="ECO:0000313" key="9">
    <source>
        <dbReference type="Proteomes" id="UP000216352"/>
    </source>
</evidence>
<dbReference type="EMBL" id="MWWX01000005">
    <property type="protein sequence ID" value="OZG62258.1"/>
    <property type="molecule type" value="Genomic_DNA"/>
</dbReference>
<evidence type="ECO:0000256" key="4">
    <source>
        <dbReference type="ARBA" id="ARBA00023125"/>
    </source>
</evidence>
<keyword evidence="9" id="KW-1185">Reference proteome</keyword>
<dbReference type="GO" id="GO:0006352">
    <property type="term" value="P:DNA-templated transcription initiation"/>
    <property type="evidence" value="ECO:0007669"/>
    <property type="project" value="InterPro"/>
</dbReference>
<dbReference type="OrthoDB" id="9811152at2"/>
<dbReference type="AlphaFoldDB" id="A0A261FT46"/>
<dbReference type="GO" id="GO:0003677">
    <property type="term" value="F:DNA binding"/>
    <property type="evidence" value="ECO:0007669"/>
    <property type="project" value="UniProtKB-KW"/>
</dbReference>
<gene>
    <name evidence="8" type="ORF">BLEM_0804</name>
</gene>
<sequence length="200" mass="23318">MTSERGQEREIRRLIDAIVVRRSHRAADKLVRAYYPMVYRSVFLHVMSREEAENLTQETFIAALRALESYDAGKGTFATWLLRIASNKVIDSHRRTRPVVSLESSSTTTDDNRNSMRDELPDVRADPYTTTANIDLLHRVERFITSEDERSQTVYRMRLYGQRSFQDIAAALDMPEPAVKARYYRLIAKLRKEFGNEREP</sequence>
<keyword evidence="3" id="KW-0731">Sigma factor</keyword>
<dbReference type="PANTHER" id="PTHR43133:SF8">
    <property type="entry name" value="RNA POLYMERASE SIGMA FACTOR HI_1459-RELATED"/>
    <property type="match status" value="1"/>
</dbReference>
<accession>A0A261FT46</accession>
<dbReference type="Pfam" id="PF04542">
    <property type="entry name" value="Sigma70_r2"/>
    <property type="match status" value="1"/>
</dbReference>
<feature type="domain" description="RNA polymerase sigma-70 region 2" evidence="7">
    <location>
        <begin position="30"/>
        <end position="97"/>
    </location>
</feature>
<dbReference type="STRING" id="1603886.GCA_001895165_01679"/>
<comment type="caution">
    <text evidence="8">The sequence shown here is derived from an EMBL/GenBank/DDBJ whole genome shotgun (WGS) entry which is preliminary data.</text>
</comment>
<keyword evidence="2" id="KW-0805">Transcription regulation</keyword>
<protein>
    <submittedName>
        <fullName evidence="8">RNA polymerase subunit sigma-24</fullName>
    </submittedName>
</protein>
<dbReference type="NCBIfam" id="TIGR02937">
    <property type="entry name" value="sigma70-ECF"/>
    <property type="match status" value="1"/>
</dbReference>
<dbReference type="InterPro" id="IPR039425">
    <property type="entry name" value="RNA_pol_sigma-70-like"/>
</dbReference>
<dbReference type="InterPro" id="IPR007627">
    <property type="entry name" value="RNA_pol_sigma70_r2"/>
</dbReference>
<dbReference type="InterPro" id="IPR013324">
    <property type="entry name" value="RNA_pol_sigma_r3/r4-like"/>
</dbReference>
<dbReference type="RefSeq" id="WP_072726491.1">
    <property type="nucleotide sequence ID" value="NZ_BDIS01000023.1"/>
</dbReference>
<dbReference type="SUPFAM" id="SSF88946">
    <property type="entry name" value="Sigma2 domain of RNA polymerase sigma factors"/>
    <property type="match status" value="1"/>
</dbReference>
<organism evidence="8 9">
    <name type="scientific">Bifidobacterium lemurum</name>
    <dbReference type="NCBI Taxonomy" id="1603886"/>
    <lineage>
        <taxon>Bacteria</taxon>
        <taxon>Bacillati</taxon>
        <taxon>Actinomycetota</taxon>
        <taxon>Actinomycetes</taxon>
        <taxon>Bifidobacteriales</taxon>
        <taxon>Bifidobacteriaceae</taxon>
        <taxon>Bifidobacterium</taxon>
    </lineage>
</organism>
<dbReference type="InterPro" id="IPR014284">
    <property type="entry name" value="RNA_pol_sigma-70_dom"/>
</dbReference>
<comment type="similarity">
    <text evidence="1">Belongs to the sigma-70 factor family. ECF subfamily.</text>
</comment>
<dbReference type="InterPro" id="IPR036388">
    <property type="entry name" value="WH-like_DNA-bd_sf"/>
</dbReference>
<evidence type="ECO:0000256" key="6">
    <source>
        <dbReference type="SAM" id="MobiDB-lite"/>
    </source>
</evidence>
<keyword evidence="5" id="KW-0804">Transcription</keyword>
<name>A0A261FT46_9BIFI</name>
<evidence type="ECO:0000256" key="1">
    <source>
        <dbReference type="ARBA" id="ARBA00010641"/>
    </source>
</evidence>
<keyword evidence="4" id="KW-0238">DNA-binding</keyword>
<dbReference type="SUPFAM" id="SSF88659">
    <property type="entry name" value="Sigma3 and sigma4 domains of RNA polymerase sigma factors"/>
    <property type="match status" value="1"/>
</dbReference>
<dbReference type="Gene3D" id="1.10.1740.10">
    <property type="match status" value="1"/>
</dbReference>
<reference evidence="8 9" key="1">
    <citation type="journal article" date="2017" name="BMC Genomics">
        <title>Comparative genomic and phylogenomic analyses of the Bifidobacteriaceae family.</title>
        <authorList>
            <person name="Lugli G.A."/>
            <person name="Milani C."/>
            <person name="Turroni F."/>
            <person name="Duranti S."/>
            <person name="Mancabelli L."/>
            <person name="Mangifesta M."/>
            <person name="Ferrario C."/>
            <person name="Modesto M."/>
            <person name="Mattarelli P."/>
            <person name="Jiri K."/>
            <person name="van Sinderen D."/>
            <person name="Ventura M."/>
        </authorList>
    </citation>
    <scope>NUCLEOTIDE SEQUENCE [LARGE SCALE GENOMIC DNA]</scope>
    <source>
        <strain evidence="8 9">DSM 28807</strain>
    </source>
</reference>
<evidence type="ECO:0000256" key="5">
    <source>
        <dbReference type="ARBA" id="ARBA00023163"/>
    </source>
</evidence>
<proteinExistence type="inferred from homology"/>
<evidence type="ECO:0000313" key="8">
    <source>
        <dbReference type="EMBL" id="OZG62258.1"/>
    </source>
</evidence>
<evidence type="ECO:0000256" key="3">
    <source>
        <dbReference type="ARBA" id="ARBA00023082"/>
    </source>
</evidence>
<dbReference type="Gene3D" id="1.10.10.10">
    <property type="entry name" value="Winged helix-like DNA-binding domain superfamily/Winged helix DNA-binding domain"/>
    <property type="match status" value="1"/>
</dbReference>
<dbReference type="PANTHER" id="PTHR43133">
    <property type="entry name" value="RNA POLYMERASE ECF-TYPE SIGMA FACTO"/>
    <property type="match status" value="1"/>
</dbReference>
<dbReference type="GO" id="GO:0016987">
    <property type="term" value="F:sigma factor activity"/>
    <property type="evidence" value="ECO:0007669"/>
    <property type="project" value="UniProtKB-KW"/>
</dbReference>
<feature type="compositionally biased region" description="Basic and acidic residues" evidence="6">
    <location>
        <begin position="110"/>
        <end position="121"/>
    </location>
</feature>
<dbReference type="Proteomes" id="UP000216352">
    <property type="component" value="Unassembled WGS sequence"/>
</dbReference>
<evidence type="ECO:0000259" key="7">
    <source>
        <dbReference type="Pfam" id="PF04542"/>
    </source>
</evidence>